<proteinExistence type="predicted"/>
<evidence type="ECO:0000313" key="3">
    <source>
        <dbReference type="Proteomes" id="UP001215598"/>
    </source>
</evidence>
<accession>A0AAD7NT64</accession>
<evidence type="ECO:0000256" key="1">
    <source>
        <dbReference type="SAM" id="MobiDB-lite"/>
    </source>
</evidence>
<sequence length="343" mass="40201">MQSYNLISIYHKAFRPVRSATMYHSQHTTHHPQKKKKRCSLLPRPTPHPVIPPDQPRRLRHHSAPAPQESARRAQVELSPEGEASWQEAFSLLPDIVVQWAAGTLPSGDESDDVEDPEIPDLALLTQLQFADHPDLPDILLTPGEVAERNDQDARRLQRQHQQRQTSEMAGEAVESYLRRPPVRVEGSLTLAQLEHRRLQDADRIERRREGIQQRREEREAYGETVETSWRRPRRRLEDSLTPVQLQQRRERFSSMRQSLALSRAVRRRETREREEAREREREAQLPGLRHVILDAMRPWEREDFLRVEQEQETQEEGQLQRNTALGLTRRPFDDLSGIAYVE</sequence>
<dbReference type="AlphaFoldDB" id="A0AAD7NT64"/>
<organism evidence="2 3">
    <name type="scientific">Mycena metata</name>
    <dbReference type="NCBI Taxonomy" id="1033252"/>
    <lineage>
        <taxon>Eukaryota</taxon>
        <taxon>Fungi</taxon>
        <taxon>Dikarya</taxon>
        <taxon>Basidiomycota</taxon>
        <taxon>Agaricomycotina</taxon>
        <taxon>Agaricomycetes</taxon>
        <taxon>Agaricomycetidae</taxon>
        <taxon>Agaricales</taxon>
        <taxon>Marasmiineae</taxon>
        <taxon>Mycenaceae</taxon>
        <taxon>Mycena</taxon>
    </lineage>
</organism>
<keyword evidence="3" id="KW-1185">Reference proteome</keyword>
<dbReference type="EMBL" id="JARKIB010000012">
    <property type="protein sequence ID" value="KAJ7774080.1"/>
    <property type="molecule type" value="Genomic_DNA"/>
</dbReference>
<protein>
    <submittedName>
        <fullName evidence="2">Uncharacterized protein</fullName>
    </submittedName>
</protein>
<dbReference type="Proteomes" id="UP001215598">
    <property type="component" value="Unassembled WGS sequence"/>
</dbReference>
<feature type="region of interest" description="Disordered" evidence="1">
    <location>
        <begin position="149"/>
        <end position="174"/>
    </location>
</feature>
<evidence type="ECO:0000313" key="2">
    <source>
        <dbReference type="EMBL" id="KAJ7774080.1"/>
    </source>
</evidence>
<feature type="region of interest" description="Disordered" evidence="1">
    <location>
        <begin position="22"/>
        <end position="74"/>
    </location>
</feature>
<gene>
    <name evidence="2" type="ORF">B0H16DRAFT_1713915</name>
</gene>
<comment type="caution">
    <text evidence="2">The sequence shown here is derived from an EMBL/GenBank/DDBJ whole genome shotgun (WGS) entry which is preliminary data.</text>
</comment>
<reference evidence="2" key="1">
    <citation type="submission" date="2023-03" db="EMBL/GenBank/DDBJ databases">
        <title>Massive genome expansion in bonnet fungi (Mycena s.s.) driven by repeated elements and novel gene families across ecological guilds.</title>
        <authorList>
            <consortium name="Lawrence Berkeley National Laboratory"/>
            <person name="Harder C.B."/>
            <person name="Miyauchi S."/>
            <person name="Viragh M."/>
            <person name="Kuo A."/>
            <person name="Thoen E."/>
            <person name="Andreopoulos B."/>
            <person name="Lu D."/>
            <person name="Skrede I."/>
            <person name="Drula E."/>
            <person name="Henrissat B."/>
            <person name="Morin E."/>
            <person name="Kohler A."/>
            <person name="Barry K."/>
            <person name="LaButti K."/>
            <person name="Morin E."/>
            <person name="Salamov A."/>
            <person name="Lipzen A."/>
            <person name="Mereny Z."/>
            <person name="Hegedus B."/>
            <person name="Baldrian P."/>
            <person name="Stursova M."/>
            <person name="Weitz H."/>
            <person name="Taylor A."/>
            <person name="Grigoriev I.V."/>
            <person name="Nagy L.G."/>
            <person name="Martin F."/>
            <person name="Kauserud H."/>
        </authorList>
    </citation>
    <scope>NUCLEOTIDE SEQUENCE</scope>
    <source>
        <strain evidence="2">CBHHK182m</strain>
    </source>
</reference>
<feature type="region of interest" description="Disordered" evidence="1">
    <location>
        <begin position="309"/>
        <end position="328"/>
    </location>
</feature>
<feature type="compositionally biased region" description="Basic residues" evidence="1">
    <location>
        <begin position="27"/>
        <end position="39"/>
    </location>
</feature>
<feature type="compositionally biased region" description="Pro residues" evidence="1">
    <location>
        <begin position="44"/>
        <end position="54"/>
    </location>
</feature>
<name>A0AAD7NT64_9AGAR</name>